<feature type="chain" id="PRO_5021980657" description="Bacterial Ig-like domain-containing protein" evidence="2">
    <location>
        <begin position="24"/>
        <end position="242"/>
    </location>
</feature>
<keyword evidence="2" id="KW-0732">Signal</keyword>
<proteinExistence type="predicted"/>
<accession>A0A537JMQ8</accession>
<comment type="caution">
    <text evidence="3">The sequence shown here is derived from an EMBL/GenBank/DDBJ whole genome shotgun (WGS) entry which is preliminary data.</text>
</comment>
<evidence type="ECO:0000313" key="3">
    <source>
        <dbReference type="EMBL" id="TMI84817.1"/>
    </source>
</evidence>
<protein>
    <recommendedName>
        <fullName evidence="5">Bacterial Ig-like domain-containing protein</fullName>
    </recommendedName>
</protein>
<dbReference type="AlphaFoldDB" id="A0A537JMQ8"/>
<reference evidence="3 4" key="1">
    <citation type="journal article" date="2019" name="Nat. Microbiol.">
        <title>Mediterranean grassland soil C-N compound turnover is dependent on rainfall and depth, and is mediated by genomically divergent microorganisms.</title>
        <authorList>
            <person name="Diamond S."/>
            <person name="Andeer P.F."/>
            <person name="Li Z."/>
            <person name="Crits-Christoph A."/>
            <person name="Burstein D."/>
            <person name="Anantharaman K."/>
            <person name="Lane K.R."/>
            <person name="Thomas B.C."/>
            <person name="Pan C."/>
            <person name="Northen T.R."/>
            <person name="Banfield J.F."/>
        </authorList>
    </citation>
    <scope>NUCLEOTIDE SEQUENCE [LARGE SCALE GENOMIC DNA]</scope>
    <source>
        <strain evidence="3">NP_6</strain>
    </source>
</reference>
<sequence length="242" mass="25914">MHRILAFVIVTLMVTLVMPPAGAQISSSIQIVSPRNDATISGTQVVVEVRVQNFYLNPLSIGKPARPGEGYWEVSVDGKYAGISADEVASFPNDALPALDPGRHTIKAELRNNDHTSVAGAESSEVSITIPPKSAMRYTPPSGQPGIKIMVPHNHASVSPYLIVWVKIKGFKQQPRAVGTPAKSGEGYWRLYVDGRMAGISTSSVADVQMTRGKHVLGVSLRNNDHSPVKGASSDQVTVTVH</sequence>
<feature type="region of interest" description="Disordered" evidence="1">
    <location>
        <begin position="222"/>
        <end position="242"/>
    </location>
</feature>
<evidence type="ECO:0000256" key="1">
    <source>
        <dbReference type="SAM" id="MobiDB-lite"/>
    </source>
</evidence>
<evidence type="ECO:0008006" key="5">
    <source>
        <dbReference type="Google" id="ProtNLM"/>
    </source>
</evidence>
<name>A0A537JMQ8_9BACT</name>
<evidence type="ECO:0000256" key="2">
    <source>
        <dbReference type="SAM" id="SignalP"/>
    </source>
</evidence>
<gene>
    <name evidence="3" type="ORF">E6H03_01365</name>
</gene>
<feature type="compositionally biased region" description="Polar residues" evidence="1">
    <location>
        <begin position="233"/>
        <end position="242"/>
    </location>
</feature>
<organism evidence="3 4">
    <name type="scientific">Candidatus Segetimicrobium genomatis</name>
    <dbReference type="NCBI Taxonomy" id="2569760"/>
    <lineage>
        <taxon>Bacteria</taxon>
        <taxon>Bacillati</taxon>
        <taxon>Candidatus Sysuimicrobiota</taxon>
        <taxon>Candidatus Sysuimicrobiia</taxon>
        <taxon>Candidatus Sysuimicrobiales</taxon>
        <taxon>Candidatus Segetimicrobiaceae</taxon>
        <taxon>Candidatus Segetimicrobium</taxon>
    </lineage>
</organism>
<feature type="signal peptide" evidence="2">
    <location>
        <begin position="1"/>
        <end position="23"/>
    </location>
</feature>
<dbReference type="EMBL" id="VBAN01000044">
    <property type="protein sequence ID" value="TMI84817.1"/>
    <property type="molecule type" value="Genomic_DNA"/>
</dbReference>
<dbReference type="Proteomes" id="UP000318093">
    <property type="component" value="Unassembled WGS sequence"/>
</dbReference>
<evidence type="ECO:0000313" key="4">
    <source>
        <dbReference type="Proteomes" id="UP000318093"/>
    </source>
</evidence>